<evidence type="ECO:0000313" key="1">
    <source>
        <dbReference type="EMBL" id="MCJ2381509.1"/>
    </source>
</evidence>
<protein>
    <submittedName>
        <fullName evidence="1">Uncharacterized protein</fullName>
    </submittedName>
</protein>
<dbReference type="RefSeq" id="WP_195202986.1">
    <property type="nucleotide sequence ID" value="NZ_JAKZMM010000035.1"/>
</dbReference>
<comment type="caution">
    <text evidence="1">The sequence shown here is derived from an EMBL/GenBank/DDBJ whole genome shotgun (WGS) entry which is preliminary data.</text>
</comment>
<reference evidence="1 2" key="1">
    <citation type="submission" date="2022-03" db="EMBL/GenBank/DDBJ databases">
        <title>Parabacteroides sp. nov. isolated from swine feces.</title>
        <authorList>
            <person name="Bak J.E."/>
        </authorList>
    </citation>
    <scope>NUCLEOTIDE SEQUENCE [LARGE SCALE GENOMIC DNA]</scope>
    <source>
        <strain evidence="1 2">AGMB00274</strain>
    </source>
</reference>
<gene>
    <name evidence="1" type="ORF">MUN53_12975</name>
</gene>
<name>A0ABT0C3B8_9BACT</name>
<evidence type="ECO:0000313" key="2">
    <source>
        <dbReference type="Proteomes" id="UP001165444"/>
    </source>
</evidence>
<sequence>MGLVIDYIIQSSDGEVKAYDSQKRFIDETENDTFGEFDDHINEVTIKDKSLLYAEDKPFKESQKKIDPDLIRKKHNKSLFKYFLDGTRQVYKVGDIAIDGVVYPLAVGQIIVGYCGREGRDIKIGKAIRKLVLAVPVQYDTKEQGQNFFRKKCEEINKKVQESLFYQKFHMKFSDVISYGNITDKQVEMGRNKYLRLAISKIQNEMLDQERLLVEEMVLNGLVSNDDAMLIKDGSIEYKEDFTNRPDKELASAVFNQNFRDVVGVSKLFDPELLSRNEPHIGTIIAELKPMHRTKAYRYIHEGKSYCVWYIRLRNTINRSNSYSDIIKVEMFMVGNKVKQSALIDSISAHLINEAYPVCYGKDARWANHLYPVYVTEAFCKSNFVDEKLIIKII</sequence>
<dbReference type="EMBL" id="JAKZMM010000035">
    <property type="protein sequence ID" value="MCJ2381509.1"/>
    <property type="molecule type" value="Genomic_DNA"/>
</dbReference>
<organism evidence="1 2">
    <name type="scientific">Parabacteroides faecalis</name>
    <dbReference type="NCBI Taxonomy" id="2924040"/>
    <lineage>
        <taxon>Bacteria</taxon>
        <taxon>Pseudomonadati</taxon>
        <taxon>Bacteroidota</taxon>
        <taxon>Bacteroidia</taxon>
        <taxon>Bacteroidales</taxon>
        <taxon>Tannerellaceae</taxon>
        <taxon>Parabacteroides</taxon>
    </lineage>
</organism>
<proteinExistence type="predicted"/>
<accession>A0ABT0C3B8</accession>
<keyword evidence="2" id="KW-1185">Reference proteome</keyword>
<dbReference type="Proteomes" id="UP001165444">
    <property type="component" value="Unassembled WGS sequence"/>
</dbReference>